<evidence type="ECO:0000313" key="6">
    <source>
        <dbReference type="Proteomes" id="UP000596035"/>
    </source>
</evidence>
<proteinExistence type="predicted"/>
<evidence type="ECO:0000313" key="3">
    <source>
        <dbReference type="EMBL" id="ASB39940.1"/>
    </source>
</evidence>
<feature type="domain" description="PilZ" evidence="2">
    <location>
        <begin position="122"/>
        <end position="224"/>
    </location>
</feature>
<dbReference type="Gene3D" id="2.40.10.220">
    <property type="entry name" value="predicted glycosyltransferase like domains"/>
    <property type="match status" value="1"/>
</dbReference>
<dbReference type="AlphaFoldDB" id="A0A1Z2XNC1"/>
<reference evidence="5" key="2">
    <citation type="submission" date="2017-05" db="EMBL/GenBank/DDBJ databases">
        <title>Improved OligoMM genomes.</title>
        <authorList>
            <person name="Garzetti D."/>
        </authorList>
    </citation>
    <scope>NUCLEOTIDE SEQUENCE [LARGE SCALE GENOMIC DNA]</scope>
    <source>
        <strain evidence="5">KB18</strain>
    </source>
</reference>
<dbReference type="RefSeq" id="WP_066535271.1">
    <property type="nucleotide sequence ID" value="NZ_CAJTCQ010000004.1"/>
</dbReference>
<dbReference type="Proteomes" id="UP000196710">
    <property type="component" value="Chromosome"/>
</dbReference>
<accession>A0A1Z2XNC1</accession>
<dbReference type="EMBL" id="CP021422">
    <property type="protein sequence ID" value="ASB39940.1"/>
    <property type="molecule type" value="Genomic_DNA"/>
</dbReference>
<name>A0A1Z2XNC1_9FIRM</name>
<reference evidence="3" key="1">
    <citation type="journal article" date="2017" name="Genome Announc.">
        <title>High-Quality Whole-Genome Sequences of the Oligo-Mouse-Microbiota Bacterial Community.</title>
        <authorList>
            <person name="Garzetti D."/>
            <person name="Brugiroux S."/>
            <person name="Bunk B."/>
            <person name="Pukall R."/>
            <person name="McCoy K.D."/>
            <person name="Macpherson A.J."/>
            <person name="Stecher B."/>
        </authorList>
    </citation>
    <scope>NUCLEOTIDE SEQUENCE</scope>
    <source>
        <strain evidence="3">KB18</strain>
    </source>
</reference>
<keyword evidence="5" id="KW-1185">Reference proteome</keyword>
<dbReference type="GO" id="GO:0035438">
    <property type="term" value="F:cyclic-di-GMP binding"/>
    <property type="evidence" value="ECO:0007669"/>
    <property type="project" value="InterPro"/>
</dbReference>
<reference evidence="4 6" key="3">
    <citation type="submission" date="2020-11" db="EMBL/GenBank/DDBJ databases">
        <title>Closed and high quality bacterial genomes of the OMM12 community.</title>
        <authorList>
            <person name="Marbouty M."/>
            <person name="Lamy-Besnier Q."/>
            <person name="Debarbieux L."/>
            <person name="Koszul R."/>
        </authorList>
    </citation>
    <scope>NUCLEOTIDE SEQUENCE [LARGE SCALE GENOMIC DNA]</scope>
    <source>
        <strain evidence="4 6">KB18</strain>
    </source>
</reference>
<evidence type="ECO:0000313" key="4">
    <source>
        <dbReference type="EMBL" id="QQR29229.1"/>
    </source>
</evidence>
<evidence type="ECO:0000259" key="2">
    <source>
        <dbReference type="Pfam" id="PF07238"/>
    </source>
</evidence>
<gene>
    <name evidence="3" type="ORF">ADH66_04300</name>
    <name evidence="4" type="ORF">I5Q82_14365</name>
</gene>
<evidence type="ECO:0000313" key="5">
    <source>
        <dbReference type="Proteomes" id="UP000196710"/>
    </source>
</evidence>
<feature type="compositionally biased region" description="Pro residues" evidence="1">
    <location>
        <begin position="22"/>
        <end position="31"/>
    </location>
</feature>
<dbReference type="Pfam" id="PF07238">
    <property type="entry name" value="PilZ"/>
    <property type="match status" value="1"/>
</dbReference>
<protein>
    <submittedName>
        <fullName evidence="4">PilZ domain-containing protein</fullName>
    </submittedName>
</protein>
<dbReference type="KEGG" id="amur:ADH66_04300"/>
<dbReference type="EMBL" id="CP065321">
    <property type="protein sequence ID" value="QQR29229.1"/>
    <property type="molecule type" value="Genomic_DNA"/>
</dbReference>
<dbReference type="SUPFAM" id="SSF141371">
    <property type="entry name" value="PilZ domain-like"/>
    <property type="match status" value="1"/>
</dbReference>
<sequence>MSIFKNLFSNKKNTESSQPASTPAPPPPAPLPEFIEGMSLDIFTEDGVELLTGQVSEHSEASLTLERLPGWLSFDTCPAGSTVFVRGYNRRMQSFNLKATVVESSRIVMKVADMVVEYTPNLRKNFRLPINGTASIFREDDERFSRPEQCLLVDLSIGGACIESEYVHAEEEVVLLRFKLDDYPTMTFKGQIIRGAEHKDNRYRYGVLFAQLTREELTNLTRTLYNIQTGNRQIWDRNKIGTWG</sequence>
<evidence type="ECO:0000256" key="1">
    <source>
        <dbReference type="SAM" id="MobiDB-lite"/>
    </source>
</evidence>
<dbReference type="Proteomes" id="UP000596035">
    <property type="component" value="Chromosome"/>
</dbReference>
<organism evidence="4 6">
    <name type="scientific">Acutalibacter muris</name>
    <dbReference type="NCBI Taxonomy" id="1796620"/>
    <lineage>
        <taxon>Bacteria</taxon>
        <taxon>Bacillati</taxon>
        <taxon>Bacillota</taxon>
        <taxon>Clostridia</taxon>
        <taxon>Eubacteriales</taxon>
        <taxon>Acutalibacteraceae</taxon>
        <taxon>Acutalibacter</taxon>
    </lineage>
</organism>
<dbReference type="InterPro" id="IPR009875">
    <property type="entry name" value="PilZ_domain"/>
</dbReference>
<feature type="region of interest" description="Disordered" evidence="1">
    <location>
        <begin position="8"/>
        <end position="31"/>
    </location>
</feature>